<keyword evidence="2" id="KW-1185">Reference proteome</keyword>
<dbReference type="Proteomes" id="UP000391834">
    <property type="component" value="Unassembled WGS sequence"/>
</dbReference>
<gene>
    <name evidence="1" type="ORF">PbJCM13498_17630</name>
</gene>
<dbReference type="InterPro" id="IPR036188">
    <property type="entry name" value="FAD/NAD-bd_sf"/>
</dbReference>
<protein>
    <submittedName>
        <fullName evidence="1">Uncharacterized protein</fullName>
    </submittedName>
</protein>
<name>A0A5M4AYC2_9BACT</name>
<dbReference type="EMBL" id="BLAX01000001">
    <property type="protein sequence ID" value="GET32900.1"/>
    <property type="molecule type" value="Genomic_DNA"/>
</dbReference>
<reference evidence="1 2" key="1">
    <citation type="submission" date="2019-10" db="EMBL/GenBank/DDBJ databases">
        <title>Prolixibacter strains distinguished by the presence of nitrate reductase genes were adept at nitrate-dependent anaerobic corrosion of metallic iron and carbon steel.</title>
        <authorList>
            <person name="Iino T."/>
            <person name="Shono N."/>
            <person name="Ito K."/>
            <person name="Nakamura R."/>
            <person name="Sueoka K."/>
            <person name="Harayama S."/>
            <person name="Ohkuma M."/>
        </authorList>
    </citation>
    <scope>NUCLEOTIDE SEQUENCE [LARGE SCALE GENOMIC DNA]</scope>
    <source>
        <strain evidence="1 2">JCM 13498</strain>
    </source>
</reference>
<evidence type="ECO:0000313" key="2">
    <source>
        <dbReference type="Proteomes" id="UP000391834"/>
    </source>
</evidence>
<accession>A0A5M4AYC2</accession>
<dbReference type="RefSeq" id="WP_025862777.1">
    <property type="nucleotide sequence ID" value="NZ_BLAX01000001.1"/>
</dbReference>
<evidence type="ECO:0000313" key="1">
    <source>
        <dbReference type="EMBL" id="GET32900.1"/>
    </source>
</evidence>
<sequence length="410" mass="47512">MKNIRSASILNDLPTTEFDVVLLGVNLPGVLLAWHLASAGKKVALFCADDFARRDDFRFTQIFPGNIKSVAKARPQLEMAAKMRRHAPYLFLQQRMIWLRGNPLANKLVTQAYNQLSVRSHSERAGTLNLTDYPDYELFAKNGYSHGILCREYRYNHSRLVMEWLKAASRAGAFVGNFVEANRHEGKALQLDDKISGESKMIDAEKVIQLISNPRLFTFTVNLPNDEWNNPVRISGEKADYILSPEGEVVRVTAYCNIAPDAKGLIHKEFCQLFSLQEEDISPAENREKNFAHPVESDLTLSDLPVEIMEEELSRLFPEYMEWKLPDNWFRGEDDRHISQVFEMAQRKFYEAKQTGIDETWFMELFYRYGNAIDELTEMAYGGMSETRDPILLWEKSILKFEREQEWRMQ</sequence>
<proteinExistence type="predicted"/>
<dbReference type="AlphaFoldDB" id="A0A5M4AYC2"/>
<dbReference type="Gene3D" id="3.30.9.10">
    <property type="entry name" value="D-Amino Acid Oxidase, subunit A, domain 2"/>
    <property type="match status" value="1"/>
</dbReference>
<dbReference type="OrthoDB" id="1111125at2"/>
<organism evidence="1 2">
    <name type="scientific">Prolixibacter bellariivorans</name>
    <dbReference type="NCBI Taxonomy" id="314319"/>
    <lineage>
        <taxon>Bacteria</taxon>
        <taxon>Pseudomonadati</taxon>
        <taxon>Bacteroidota</taxon>
        <taxon>Bacteroidia</taxon>
        <taxon>Marinilabiliales</taxon>
        <taxon>Prolixibacteraceae</taxon>
        <taxon>Prolixibacter</taxon>
    </lineage>
</organism>
<dbReference type="Gene3D" id="3.50.50.60">
    <property type="entry name" value="FAD/NAD(P)-binding domain"/>
    <property type="match status" value="1"/>
</dbReference>
<dbReference type="SUPFAM" id="SSF51905">
    <property type="entry name" value="FAD/NAD(P)-binding domain"/>
    <property type="match status" value="1"/>
</dbReference>
<comment type="caution">
    <text evidence="1">The sequence shown here is derived from an EMBL/GenBank/DDBJ whole genome shotgun (WGS) entry which is preliminary data.</text>
</comment>